<evidence type="ECO:0000313" key="1">
    <source>
        <dbReference type="EMBL" id="RCI07229.1"/>
    </source>
</evidence>
<dbReference type="EMBL" id="PJQM01000014">
    <property type="protein sequence ID" value="RCI07229.1"/>
    <property type="molecule type" value="Genomic_DNA"/>
</dbReference>
<gene>
    <name evidence="1" type="ORF">CU098_013626</name>
</gene>
<reference evidence="1 2" key="1">
    <citation type="journal article" date="2018" name="G3 (Bethesda)">
        <title>Phylogenetic and Phylogenomic Definition of Rhizopus Species.</title>
        <authorList>
            <person name="Gryganskyi A.P."/>
            <person name="Golan J."/>
            <person name="Dolatabadi S."/>
            <person name="Mondo S."/>
            <person name="Robb S."/>
            <person name="Idnurm A."/>
            <person name="Muszewska A."/>
            <person name="Steczkiewicz K."/>
            <person name="Masonjones S."/>
            <person name="Liao H.L."/>
            <person name="Gajdeczka M.T."/>
            <person name="Anike F."/>
            <person name="Vuek A."/>
            <person name="Anishchenko I.M."/>
            <person name="Voigt K."/>
            <person name="de Hoog G.S."/>
            <person name="Smith M.E."/>
            <person name="Heitman J."/>
            <person name="Vilgalys R."/>
            <person name="Stajich J.E."/>
        </authorList>
    </citation>
    <scope>NUCLEOTIDE SEQUENCE [LARGE SCALE GENOMIC DNA]</scope>
    <source>
        <strain evidence="1 2">LSU 92-RS-03</strain>
    </source>
</reference>
<sequence>MLRQITCLKNPNFHKLTAHFSSRASNWFARFLTPKEEKQLYLGITSSFREKLIKQGNKSTQNYSDIIEHAIFARPTATTTPRLEQFTRAIDAAGKDIQQLQQIEKEMYLEHVKTTTLYNRLVRSYIASDALSLAENVVEKFDSRGILATTRTFIYLIQAHLKQEQLDKADDLVEQMKSLNLLKLRHAFDCSIMLKFYEASGNSRASEFLWRDIMLHVKTIRPSLGLYTQYLEHLLSHQQPLKSFVKDYLSRQDTTEFSHHQYTIWMSAAKQLLSTGDLQEAEHLLLHLIKNAQLKSYRWNQSAKDCMDGILTHYLKHGQDLKSLALYYRARKTGASDQLFKSRTLQQIESVLKRVEHDTCGQDQRVMLEEFARPLKL</sequence>
<protein>
    <recommendedName>
        <fullName evidence="3">Pentacotripeptide-repeat region of PRORP domain-containing protein</fullName>
    </recommendedName>
</protein>
<accession>A0A367KYD5</accession>
<dbReference type="Proteomes" id="UP000253551">
    <property type="component" value="Unassembled WGS sequence"/>
</dbReference>
<dbReference type="InterPro" id="IPR011990">
    <property type="entry name" value="TPR-like_helical_dom_sf"/>
</dbReference>
<name>A0A367KYD5_RHIST</name>
<proteinExistence type="predicted"/>
<evidence type="ECO:0008006" key="3">
    <source>
        <dbReference type="Google" id="ProtNLM"/>
    </source>
</evidence>
<evidence type="ECO:0000313" key="2">
    <source>
        <dbReference type="Proteomes" id="UP000253551"/>
    </source>
</evidence>
<dbReference type="STRING" id="4846.A0A367KYD5"/>
<dbReference type="OrthoDB" id="185373at2759"/>
<organism evidence="1 2">
    <name type="scientific">Rhizopus stolonifer</name>
    <name type="common">Rhizopus nigricans</name>
    <dbReference type="NCBI Taxonomy" id="4846"/>
    <lineage>
        <taxon>Eukaryota</taxon>
        <taxon>Fungi</taxon>
        <taxon>Fungi incertae sedis</taxon>
        <taxon>Mucoromycota</taxon>
        <taxon>Mucoromycotina</taxon>
        <taxon>Mucoromycetes</taxon>
        <taxon>Mucorales</taxon>
        <taxon>Mucorineae</taxon>
        <taxon>Rhizopodaceae</taxon>
        <taxon>Rhizopus</taxon>
    </lineage>
</organism>
<dbReference type="AlphaFoldDB" id="A0A367KYD5"/>
<dbReference type="Gene3D" id="1.25.40.10">
    <property type="entry name" value="Tetratricopeptide repeat domain"/>
    <property type="match status" value="1"/>
</dbReference>
<keyword evidence="2" id="KW-1185">Reference proteome</keyword>
<comment type="caution">
    <text evidence="1">The sequence shown here is derived from an EMBL/GenBank/DDBJ whole genome shotgun (WGS) entry which is preliminary data.</text>
</comment>